<organism evidence="2">
    <name type="scientific">uncultured Sphingopyxis sp</name>
    <dbReference type="NCBI Taxonomy" id="310581"/>
    <lineage>
        <taxon>Bacteria</taxon>
        <taxon>Pseudomonadati</taxon>
        <taxon>Pseudomonadota</taxon>
        <taxon>Alphaproteobacteria</taxon>
        <taxon>Sphingomonadales</taxon>
        <taxon>Sphingomonadaceae</taxon>
        <taxon>Sphingopyxis</taxon>
        <taxon>environmental samples</taxon>
    </lineage>
</organism>
<keyword evidence="1" id="KW-0812">Transmembrane</keyword>
<reference evidence="2" key="1">
    <citation type="submission" date="2016-03" db="EMBL/GenBank/DDBJ databases">
        <authorList>
            <person name="Ploux O."/>
        </authorList>
    </citation>
    <scope>NUCLEOTIDE SEQUENCE</scope>
    <source>
        <strain evidence="2">UC10</strain>
    </source>
</reference>
<keyword evidence="1" id="KW-0472">Membrane</keyword>
<evidence type="ECO:0000256" key="1">
    <source>
        <dbReference type="SAM" id="Phobius"/>
    </source>
</evidence>
<gene>
    <name evidence="2" type="ORF">SPPYR_2788</name>
</gene>
<evidence type="ECO:0000313" key="2">
    <source>
        <dbReference type="EMBL" id="SBV33908.1"/>
    </source>
</evidence>
<keyword evidence="1" id="KW-1133">Transmembrane helix</keyword>
<proteinExistence type="predicted"/>
<accession>A0A1Y5PV82</accession>
<dbReference type="EMBL" id="LT598653">
    <property type="protein sequence ID" value="SBV33908.1"/>
    <property type="molecule type" value="Genomic_DNA"/>
</dbReference>
<dbReference type="KEGG" id="sphu:SPPYR_2788"/>
<sequence length="145" mass="15569">MAKAVPVRPPPGLPFSVIPAFAGMTIQIRMIDLARRRHFGLDLMLEHLGAPALLLIAVAAFLDRLVALARQFADALFALAQFAAAIAVGFVLAGRRPVGDLADGLHRRGHHGLHRADTAGEQGRGQCRNDYTAHFILLPTGRPIA</sequence>
<name>A0A1Y5PV82_9SPHN</name>
<dbReference type="AlphaFoldDB" id="A0A1Y5PV82"/>
<feature type="transmembrane region" description="Helical" evidence="1">
    <location>
        <begin position="12"/>
        <end position="31"/>
    </location>
</feature>
<protein>
    <submittedName>
        <fullName evidence="2">Uncharacterized protein</fullName>
    </submittedName>
</protein>
<feature type="transmembrane region" description="Helical" evidence="1">
    <location>
        <begin position="74"/>
        <end position="93"/>
    </location>
</feature>
<feature type="transmembrane region" description="Helical" evidence="1">
    <location>
        <begin position="43"/>
        <end position="62"/>
    </location>
</feature>